<dbReference type="EMBL" id="BKCP01004916">
    <property type="protein sequence ID" value="GER34580.1"/>
    <property type="molecule type" value="Genomic_DNA"/>
</dbReference>
<proteinExistence type="predicted"/>
<gene>
    <name evidence="1" type="ORF">STAS_10819</name>
</gene>
<reference evidence="2" key="1">
    <citation type="journal article" date="2019" name="Curr. Biol.">
        <title>Genome Sequence of Striga asiatica Provides Insight into the Evolution of Plant Parasitism.</title>
        <authorList>
            <person name="Yoshida S."/>
            <person name="Kim S."/>
            <person name="Wafula E.K."/>
            <person name="Tanskanen J."/>
            <person name="Kim Y.M."/>
            <person name="Honaas L."/>
            <person name="Yang Z."/>
            <person name="Spallek T."/>
            <person name="Conn C.E."/>
            <person name="Ichihashi Y."/>
            <person name="Cheong K."/>
            <person name="Cui S."/>
            <person name="Der J.P."/>
            <person name="Gundlach H."/>
            <person name="Jiao Y."/>
            <person name="Hori C."/>
            <person name="Ishida J.K."/>
            <person name="Kasahara H."/>
            <person name="Kiba T."/>
            <person name="Kim M.S."/>
            <person name="Koo N."/>
            <person name="Laohavisit A."/>
            <person name="Lee Y.H."/>
            <person name="Lumba S."/>
            <person name="McCourt P."/>
            <person name="Mortimer J.C."/>
            <person name="Mutuku J.M."/>
            <person name="Nomura T."/>
            <person name="Sasaki-Sekimoto Y."/>
            <person name="Seto Y."/>
            <person name="Wang Y."/>
            <person name="Wakatake T."/>
            <person name="Sakakibara H."/>
            <person name="Demura T."/>
            <person name="Yamaguchi S."/>
            <person name="Yoneyama K."/>
            <person name="Manabe R.I."/>
            <person name="Nelson D.C."/>
            <person name="Schulman A.H."/>
            <person name="Timko M.P."/>
            <person name="dePamphilis C.W."/>
            <person name="Choi D."/>
            <person name="Shirasu K."/>
        </authorList>
    </citation>
    <scope>NUCLEOTIDE SEQUENCE [LARGE SCALE GENOMIC DNA]</scope>
    <source>
        <strain evidence="2">cv. UVA1</strain>
    </source>
</reference>
<dbReference type="Proteomes" id="UP000325081">
    <property type="component" value="Unassembled WGS sequence"/>
</dbReference>
<keyword evidence="2" id="KW-1185">Reference proteome</keyword>
<comment type="caution">
    <text evidence="1">The sequence shown here is derived from an EMBL/GenBank/DDBJ whole genome shotgun (WGS) entry which is preliminary data.</text>
</comment>
<accession>A0A5A7PP47</accession>
<dbReference type="AlphaFoldDB" id="A0A5A7PP47"/>
<evidence type="ECO:0000313" key="2">
    <source>
        <dbReference type="Proteomes" id="UP000325081"/>
    </source>
</evidence>
<evidence type="ECO:0000313" key="1">
    <source>
        <dbReference type="EMBL" id="GER34580.1"/>
    </source>
</evidence>
<protein>
    <submittedName>
        <fullName evidence="1">Pre-rRNA-processing protein esf2</fullName>
    </submittedName>
</protein>
<sequence length="269" mass="28956">MEKLKVLKWEDGEIDDKECMSKRLSKSKDKETFLVCDSEPIQTKSCGKRLKADILIVAILSGVFGAKMDEKKNMFTSSRKSTVTETGKPNCSRCFILDVGTLSPFAFGAGTGKQCSQHTSPQAPVVPVFLTPSRPAGAESSIRASPHTSLAKIRPSRTRSLLELRAESSARAEPGLPREHVNPTVDGGCCGNWFVPCICNPTGNLGMGRFEGVWDFNRAGPRSPAGGGALPLALFNFSKRDTAVLFGNCQKICEQQTEDGNGGSDSLLP</sequence>
<name>A0A5A7PP47_STRAF</name>
<organism evidence="1 2">
    <name type="scientific">Striga asiatica</name>
    <name type="common">Asiatic witchweed</name>
    <name type="synonym">Buchnera asiatica</name>
    <dbReference type="NCBI Taxonomy" id="4170"/>
    <lineage>
        <taxon>Eukaryota</taxon>
        <taxon>Viridiplantae</taxon>
        <taxon>Streptophyta</taxon>
        <taxon>Embryophyta</taxon>
        <taxon>Tracheophyta</taxon>
        <taxon>Spermatophyta</taxon>
        <taxon>Magnoliopsida</taxon>
        <taxon>eudicotyledons</taxon>
        <taxon>Gunneridae</taxon>
        <taxon>Pentapetalae</taxon>
        <taxon>asterids</taxon>
        <taxon>lamiids</taxon>
        <taxon>Lamiales</taxon>
        <taxon>Orobanchaceae</taxon>
        <taxon>Buchnereae</taxon>
        <taxon>Striga</taxon>
    </lineage>
</organism>
<dbReference type="OrthoDB" id="1700581at2759"/>